<dbReference type="PATRIC" id="fig|2234.6.peg.1574"/>
<dbReference type="Pfam" id="PF00149">
    <property type="entry name" value="Metallophos"/>
    <property type="match status" value="1"/>
</dbReference>
<dbReference type="GO" id="GO:0016787">
    <property type="term" value="F:hydrolase activity"/>
    <property type="evidence" value="ECO:0007669"/>
    <property type="project" value="UniProtKB-KW"/>
</dbReference>
<dbReference type="CDD" id="cd07400">
    <property type="entry name" value="MPP_1"/>
    <property type="match status" value="1"/>
</dbReference>
<keyword evidence="1" id="KW-0479">Metal-binding</keyword>
<reference evidence="6" key="1">
    <citation type="journal article" date="2015" name="MBio">
        <title>Genome-resolved metagenomic analysis reveals roles for candidate phyla and other microbial community members in biogeochemical transformations in oil reservoirs.</title>
        <authorList>
            <person name="Hu P."/>
            <person name="Tom L."/>
            <person name="Singh A."/>
            <person name="Thomas B.C."/>
            <person name="Baker B.J."/>
            <person name="Piceno Y.M."/>
            <person name="Andersen G.L."/>
            <person name="Banfield J.F."/>
        </authorList>
    </citation>
    <scope>NUCLEOTIDE SEQUENCE [LARGE SCALE GENOMIC DNA]</scope>
    <source>
        <strain evidence="7">49_2300</strain>
        <strain evidence="6">49_95</strain>
    </source>
</reference>
<evidence type="ECO:0000313" key="8">
    <source>
        <dbReference type="Proteomes" id="UP000054015"/>
    </source>
</evidence>
<dbReference type="AlphaFoldDB" id="A0A117KMU2"/>
<dbReference type="Gene3D" id="3.60.21.10">
    <property type="match status" value="1"/>
</dbReference>
<dbReference type="SUPFAM" id="SSF52788">
    <property type="entry name" value="Phosphotyrosine protein phosphatases I"/>
    <property type="match status" value="1"/>
</dbReference>
<dbReference type="PANTHER" id="PTHR42988">
    <property type="entry name" value="PHOSPHOHYDROLASE"/>
    <property type="match status" value="1"/>
</dbReference>
<evidence type="ECO:0000313" key="9">
    <source>
        <dbReference type="Proteomes" id="UP000054307"/>
    </source>
</evidence>
<dbReference type="InterPro" id="IPR050884">
    <property type="entry name" value="CNP_phosphodiesterase-III"/>
</dbReference>
<dbReference type="InterPro" id="IPR036196">
    <property type="entry name" value="Ptyr_pPase_sf"/>
</dbReference>
<comment type="similarity">
    <text evidence="4">Belongs to the cyclic nucleotide phosphodiesterase class-III family.</text>
</comment>
<organism evidence="6 9">
    <name type="scientific">Archaeoglobus fulgidus</name>
    <dbReference type="NCBI Taxonomy" id="2234"/>
    <lineage>
        <taxon>Archaea</taxon>
        <taxon>Methanobacteriati</taxon>
        <taxon>Methanobacteriota</taxon>
        <taxon>Archaeoglobi</taxon>
        <taxon>Archaeoglobales</taxon>
        <taxon>Archaeoglobaceae</taxon>
        <taxon>Archaeoglobus</taxon>
    </lineage>
</organism>
<evidence type="ECO:0000313" key="7">
    <source>
        <dbReference type="EMBL" id="KUK06114.1"/>
    </source>
</evidence>
<dbReference type="InterPro" id="IPR004843">
    <property type="entry name" value="Calcineurin-like_PHP"/>
</dbReference>
<dbReference type="SUPFAM" id="SSF56300">
    <property type="entry name" value="Metallo-dependent phosphatases"/>
    <property type="match status" value="1"/>
</dbReference>
<gene>
    <name evidence="6" type="ORF">XD40_0119</name>
    <name evidence="7" type="ORF">XD48_1648</name>
</gene>
<dbReference type="Pfam" id="PF01451">
    <property type="entry name" value="LMWPc"/>
    <property type="match status" value="1"/>
</dbReference>
<comment type="caution">
    <text evidence="6">The sequence shown here is derived from an EMBL/GenBank/DDBJ whole genome shotgun (WGS) entry which is preliminary data.</text>
</comment>
<keyword evidence="2" id="KW-0378">Hydrolase</keyword>
<evidence type="ECO:0000256" key="3">
    <source>
        <dbReference type="ARBA" id="ARBA00023004"/>
    </source>
</evidence>
<evidence type="ECO:0000256" key="1">
    <source>
        <dbReference type="ARBA" id="ARBA00022723"/>
    </source>
</evidence>
<dbReference type="EMBL" id="LGEQ01000001">
    <property type="protein sequence ID" value="KUJ94798.1"/>
    <property type="molecule type" value="Genomic_DNA"/>
</dbReference>
<protein>
    <submittedName>
        <fullName evidence="6">LacZ expression regulatory protein (Icc)</fullName>
    </submittedName>
</protein>
<dbReference type="InterPro" id="IPR023485">
    <property type="entry name" value="Ptyr_pPase"/>
</dbReference>
<dbReference type="InterPro" id="IPR029052">
    <property type="entry name" value="Metallo-depent_PP-like"/>
</dbReference>
<evidence type="ECO:0000259" key="5">
    <source>
        <dbReference type="SMART" id="SM00226"/>
    </source>
</evidence>
<evidence type="ECO:0000256" key="4">
    <source>
        <dbReference type="ARBA" id="ARBA00025742"/>
    </source>
</evidence>
<dbReference type="EMBL" id="LGEX01000052">
    <property type="protein sequence ID" value="KUK06114.1"/>
    <property type="molecule type" value="Genomic_DNA"/>
</dbReference>
<name>A0A117KMU2_ARCFL</name>
<evidence type="ECO:0000313" key="6">
    <source>
        <dbReference type="EMBL" id="KUJ94798.1"/>
    </source>
</evidence>
<dbReference type="PANTHER" id="PTHR42988:SF2">
    <property type="entry name" value="CYCLIC NUCLEOTIDE PHOSPHODIESTERASE CBUA0032-RELATED"/>
    <property type="match status" value="1"/>
</dbReference>
<reference evidence="8 9" key="2">
    <citation type="journal article" date="2015" name="MBio">
        <title>Genome-Resolved Metagenomic Analysis Reveals Roles for Candidate Phyla and Other Microbial Community Members in Biogeochemical Transformations in Oil Reservoirs.</title>
        <authorList>
            <person name="Hu P."/>
            <person name="Tom L."/>
            <person name="Singh A."/>
            <person name="Thomas B.C."/>
            <person name="Baker B.J."/>
            <person name="Piceno Y.M."/>
            <person name="Andersen G.L."/>
            <person name="Banfield J.F."/>
        </authorList>
    </citation>
    <scope>NUCLEOTIDE SEQUENCE [LARGE SCALE GENOMIC DNA]</scope>
</reference>
<accession>A0A117KMU2</accession>
<proteinExistence type="inferred from homology"/>
<sequence>MRIVHISDLHFGEELIREKVEKAVRQINEIEPDLVVITGDLSCWGIHSEMRDAYETLLDLKPDYIAVPGNHDARNIGYEFFQLYFGETKKYWKNDVVSLIAADSTQPDLDDGYIGKEQRDWIISKIRKDRFNILALHHHIAPIPKTGRERNVLIDAGEMVELLIANAICAVLAGHRHMPYSLRLMRTHVIHAGTLGSFKVLGMPDHNYNVIEIKDNTLTLKLRFVDYGEVEIGRYTINPETPESISVYQRIAKPKKVLFLSRSNDCRTKIAEAIFNHISPNNMLAVSAGIEPAQDLDLRAVATMRELGLKINGKPRKFSEDMVSDFDAIVEFDELGVGEFWDVKKPSSAEEYREVRSEIWRRVEELVKRLLA</sequence>
<dbReference type="GO" id="GO:0046872">
    <property type="term" value="F:metal ion binding"/>
    <property type="evidence" value="ECO:0007669"/>
    <property type="project" value="UniProtKB-KW"/>
</dbReference>
<dbReference type="Proteomes" id="UP000054015">
    <property type="component" value="Unassembled WGS sequence"/>
</dbReference>
<dbReference type="Gene3D" id="3.40.50.2300">
    <property type="match status" value="1"/>
</dbReference>
<dbReference type="SMART" id="SM00226">
    <property type="entry name" value="LMWPc"/>
    <property type="match status" value="1"/>
</dbReference>
<dbReference type="Proteomes" id="UP000054307">
    <property type="component" value="Unassembled WGS sequence"/>
</dbReference>
<feature type="domain" description="Phosphotyrosine protein phosphatase I" evidence="5">
    <location>
        <begin position="255"/>
        <end position="369"/>
    </location>
</feature>
<evidence type="ECO:0000256" key="2">
    <source>
        <dbReference type="ARBA" id="ARBA00022801"/>
    </source>
</evidence>
<keyword evidence="3" id="KW-0408">Iron</keyword>